<dbReference type="FunFam" id="3.10.20.90:FF:000160">
    <property type="entry name" value="Polyubiquitin-C"/>
    <property type="match status" value="1"/>
</dbReference>
<reference evidence="3" key="1">
    <citation type="submission" date="2021-02" db="EMBL/GenBank/DDBJ databases">
        <authorList>
            <person name="Nowell W R."/>
        </authorList>
    </citation>
    <scope>NUCLEOTIDE SEQUENCE</scope>
</reference>
<feature type="domain" description="Ubiquitin-like" evidence="2">
    <location>
        <begin position="47"/>
        <end position="116"/>
    </location>
</feature>
<sequence>MATSSNTGLVTAAFSSLLGLTPSNASVPAVTIDALKIYSWAVPVDGRSLVLHIHGQDLKIPLNATSSHTIRDVKVKIQEKEGIPIDEQILLSKSFKFEDNRTLNSYGIQDGSIIHLWRRFHCAEIILKTLTGKLIVLDVEPSDTIEDVKAKMQDKQGIPPDQQRLIFKDKQLEAGRTLLDYNIHPGSILYLVLRHRGGCPFGDGVHIKTFTGKIIIVKVDYEGTVEHVKEQIKAKMGIPIHQQQLTFHGRYLEEGRLLNYNVSDNDNTLDLIVRQPQTVRVRTIAGKEVKIHNSNWSVPQLKQKIEKKTGIPVKEQYLVQWDYLILSDDALSYEDTLVLHSANHIILQLLNQTPIDMAVLPSWSIRYLKEEIEKLLEITVERQRLVCNELLDQTPVDMAVLSSWSIRYWKQEIKKQLKTKVEPQRLVCDDCELENEKYVSDYAAIVENRASITVQQKYTLSLLPSNVTLPITDHHSVGDIKDLIQDELNIPRNNQILFMHGEFQNDDQRTFFNSKSDEKGYVIDNMGATVIIAIDLPNQDRKVYLLNKPATDLDLKKLIEEQFGYAIKAQSLRYQTGIEVGNLVASGNMITLSIIGDTLFWKLSTSPNRSRQSSLLPSATVEEVINYIAKKLSLLPYRINLISLLERYHIDGKQKTCSSYGYKGGQIIQVKVCEPAHRQVRIILPTKTVLQIDVIVDISILELKSIIEKQEGIDVQSQIILRGDQELIDDEIIYNCLLDWANPLTMKIVLSGPLALDAGSLAPHYDYDFTNTVDTDEVFMRGNYRYERPHGCKRIALGVVGKYGSEYDDRWLGMTGTDPEEWPVSYHGTEKHNAMSIAEEGFKLSKGDRFKYGRGIYSTPELEVAKLYAKEFMHEGEKYFVLFQNRVNPKYLKVISKEETEIGTYWLSSKGPDDTDEDISDLIRPYAVCIFKA</sequence>
<dbReference type="SUPFAM" id="SSF54236">
    <property type="entry name" value="Ubiquitin-like"/>
    <property type="match status" value="7"/>
</dbReference>
<dbReference type="OrthoDB" id="428577at2759"/>
<dbReference type="Gene3D" id="3.90.175.10">
    <property type="entry name" value="Diphtheria Toxin, domain 1"/>
    <property type="match status" value="1"/>
</dbReference>
<dbReference type="Gene3D" id="3.10.20.90">
    <property type="entry name" value="Phosphatidylinositol 3-kinase Catalytic Subunit, Chain A, domain 1"/>
    <property type="match status" value="5"/>
</dbReference>
<dbReference type="CDD" id="cd17039">
    <property type="entry name" value="Ubl_ubiquitin_like"/>
    <property type="match status" value="4"/>
</dbReference>
<dbReference type="Proteomes" id="UP000663832">
    <property type="component" value="Unassembled WGS sequence"/>
</dbReference>
<evidence type="ECO:0000256" key="1">
    <source>
        <dbReference type="SAM" id="SignalP"/>
    </source>
</evidence>
<dbReference type="InterPro" id="IPR019956">
    <property type="entry name" value="Ubiquitin_dom"/>
</dbReference>
<keyword evidence="5" id="KW-1185">Reference proteome</keyword>
<feature type="domain" description="Ubiquitin-like" evidence="2">
    <location>
        <begin position="205"/>
        <end position="278"/>
    </location>
</feature>
<evidence type="ECO:0000313" key="6">
    <source>
        <dbReference type="Proteomes" id="UP000663877"/>
    </source>
</evidence>
<dbReference type="PANTHER" id="PTHR36649:SF28">
    <property type="entry name" value="UBIQUITIN-LIKE DOMAIN-CONTAINING PROTEIN"/>
    <property type="match status" value="1"/>
</dbReference>
<comment type="caution">
    <text evidence="3">The sequence shown here is derived from an EMBL/GenBank/DDBJ whole genome shotgun (WGS) entry which is preliminary data.</text>
</comment>
<evidence type="ECO:0000259" key="2">
    <source>
        <dbReference type="PROSITE" id="PS50053"/>
    </source>
</evidence>
<dbReference type="SUPFAM" id="SSF56399">
    <property type="entry name" value="ADP-ribosylation"/>
    <property type="match status" value="1"/>
</dbReference>
<accession>A0A815L6V8</accession>
<feature type="domain" description="Ubiquitin-like" evidence="2">
    <location>
        <begin position="123"/>
        <end position="198"/>
    </location>
</feature>
<dbReference type="EMBL" id="CAJNOI010001305">
    <property type="protein sequence ID" value="CAF1402639.1"/>
    <property type="molecule type" value="Genomic_DNA"/>
</dbReference>
<dbReference type="Proteomes" id="UP000663877">
    <property type="component" value="Unassembled WGS sequence"/>
</dbReference>
<feature type="domain" description="Ubiquitin-like" evidence="2">
    <location>
        <begin position="450"/>
        <end position="508"/>
    </location>
</feature>
<protein>
    <recommendedName>
        <fullName evidence="2">Ubiquitin-like domain-containing protein</fullName>
    </recommendedName>
</protein>
<dbReference type="Pfam" id="PF14560">
    <property type="entry name" value="Ubiquitin_2"/>
    <property type="match status" value="1"/>
</dbReference>
<dbReference type="PRINTS" id="PR00348">
    <property type="entry name" value="UBIQUITIN"/>
</dbReference>
<feature type="chain" id="PRO_5036228171" description="Ubiquitin-like domain-containing protein" evidence="1">
    <location>
        <begin position="26"/>
        <end position="933"/>
    </location>
</feature>
<feature type="signal peptide" evidence="1">
    <location>
        <begin position="1"/>
        <end position="25"/>
    </location>
</feature>
<dbReference type="PROSITE" id="PS50053">
    <property type="entry name" value="UBIQUITIN_2"/>
    <property type="match status" value="4"/>
</dbReference>
<dbReference type="EMBL" id="CAJNOM010000529">
    <property type="protein sequence ID" value="CAF1486714.1"/>
    <property type="molecule type" value="Genomic_DNA"/>
</dbReference>
<dbReference type="Pfam" id="PF00240">
    <property type="entry name" value="ubiquitin"/>
    <property type="match status" value="3"/>
</dbReference>
<dbReference type="InterPro" id="IPR029071">
    <property type="entry name" value="Ubiquitin-like_domsf"/>
</dbReference>
<keyword evidence="1" id="KW-0732">Signal</keyword>
<name>A0A815L6V8_9BILA</name>
<dbReference type="SMART" id="SM00213">
    <property type="entry name" value="UBQ"/>
    <property type="match status" value="4"/>
</dbReference>
<proteinExistence type="predicted"/>
<dbReference type="InterPro" id="IPR000626">
    <property type="entry name" value="Ubiquitin-like_dom"/>
</dbReference>
<dbReference type="PANTHER" id="PTHR36649">
    <property type="entry name" value="UBIQUITIN-LIKE DOMAIN-CONTAINING PROTEIN"/>
    <property type="match status" value="1"/>
</dbReference>
<dbReference type="AlphaFoldDB" id="A0A815L6V8"/>
<organism evidence="3 6">
    <name type="scientific">Adineta steineri</name>
    <dbReference type="NCBI Taxonomy" id="433720"/>
    <lineage>
        <taxon>Eukaryota</taxon>
        <taxon>Metazoa</taxon>
        <taxon>Spiralia</taxon>
        <taxon>Gnathifera</taxon>
        <taxon>Rotifera</taxon>
        <taxon>Eurotatoria</taxon>
        <taxon>Bdelloidea</taxon>
        <taxon>Adinetida</taxon>
        <taxon>Adinetidae</taxon>
        <taxon>Adineta</taxon>
    </lineage>
</organism>
<evidence type="ECO:0000313" key="3">
    <source>
        <dbReference type="EMBL" id="CAF1402639.1"/>
    </source>
</evidence>
<gene>
    <name evidence="3" type="ORF">BJG266_LOCUS37741</name>
    <name evidence="4" type="ORF">QVE165_LOCUS42601</name>
</gene>
<evidence type="ECO:0000313" key="4">
    <source>
        <dbReference type="EMBL" id="CAF1486714.1"/>
    </source>
</evidence>
<evidence type="ECO:0000313" key="5">
    <source>
        <dbReference type="Proteomes" id="UP000663832"/>
    </source>
</evidence>